<sequence>MAEPIYKIATQSDWSAARAAGELHGTPVDLADGYIHFSTAAQLAETLNKHYAGQSGLVLVTIDPDRLPVPLQWEPSRGGQLFPHLYAALPLEAVIAERELHAGADGKFDLPEIA</sequence>
<dbReference type="RefSeq" id="WP_090597639.1">
    <property type="nucleotide sequence ID" value="NZ_FNCS01000012.1"/>
</dbReference>
<evidence type="ECO:0000313" key="1">
    <source>
        <dbReference type="EMBL" id="SDG91012.1"/>
    </source>
</evidence>
<gene>
    <name evidence="1" type="ORF">SAMN04487974_11232</name>
</gene>
<dbReference type="PANTHER" id="PTHR34129:SF1">
    <property type="entry name" value="DUF952 DOMAIN-CONTAINING PROTEIN"/>
    <property type="match status" value="1"/>
</dbReference>
<reference evidence="1 2" key="1">
    <citation type="submission" date="2016-10" db="EMBL/GenBank/DDBJ databases">
        <authorList>
            <person name="de Groot N.N."/>
        </authorList>
    </citation>
    <scope>NUCLEOTIDE SEQUENCE [LARGE SCALE GENOMIC DNA]</scope>
    <source>
        <strain evidence="1 2">CGMCC 1.10267</strain>
    </source>
</reference>
<dbReference type="Proteomes" id="UP000199495">
    <property type="component" value="Unassembled WGS sequence"/>
</dbReference>
<dbReference type="Pfam" id="PF06108">
    <property type="entry name" value="DUF952"/>
    <property type="match status" value="1"/>
</dbReference>
<dbReference type="SUPFAM" id="SSF56399">
    <property type="entry name" value="ADP-ribosylation"/>
    <property type="match status" value="1"/>
</dbReference>
<accession>A0A1G7Y3F6</accession>
<dbReference type="Gene3D" id="3.20.170.20">
    <property type="entry name" value="Protein of unknown function DUF952"/>
    <property type="match status" value="1"/>
</dbReference>
<organism evidence="1 2">
    <name type="scientific">Pelagibacterium luteolum</name>
    <dbReference type="NCBI Taxonomy" id="440168"/>
    <lineage>
        <taxon>Bacteria</taxon>
        <taxon>Pseudomonadati</taxon>
        <taxon>Pseudomonadota</taxon>
        <taxon>Alphaproteobacteria</taxon>
        <taxon>Hyphomicrobiales</taxon>
        <taxon>Devosiaceae</taxon>
        <taxon>Pelagibacterium</taxon>
    </lineage>
</organism>
<dbReference type="PANTHER" id="PTHR34129">
    <property type="entry name" value="BLR1139 PROTEIN"/>
    <property type="match status" value="1"/>
</dbReference>
<dbReference type="InterPro" id="IPR009297">
    <property type="entry name" value="DUF952"/>
</dbReference>
<name>A0A1G7Y3F6_9HYPH</name>
<proteinExistence type="predicted"/>
<dbReference type="EMBL" id="FNCS01000012">
    <property type="protein sequence ID" value="SDG91012.1"/>
    <property type="molecule type" value="Genomic_DNA"/>
</dbReference>
<dbReference type="STRING" id="440168.SAMN04487974_11232"/>
<dbReference type="AlphaFoldDB" id="A0A1G7Y3F6"/>
<protein>
    <submittedName>
        <fullName evidence="1">Uncharacterized conserved protein, DUF952 family</fullName>
    </submittedName>
</protein>
<keyword evidence="2" id="KW-1185">Reference proteome</keyword>
<dbReference type="OrthoDB" id="9799937at2"/>
<evidence type="ECO:0000313" key="2">
    <source>
        <dbReference type="Proteomes" id="UP000199495"/>
    </source>
</evidence>